<dbReference type="SUPFAM" id="SSF51998">
    <property type="entry name" value="PFL-like glycyl radical enzymes"/>
    <property type="match status" value="1"/>
</dbReference>
<dbReference type="PANTHER" id="PTHR21075:SF0">
    <property type="entry name" value="ANAEROBIC RIBONUCLEOSIDE-TRIPHOSPHATE REDUCTASE"/>
    <property type="match status" value="1"/>
</dbReference>
<organism evidence="1 2">
    <name type="scientific">Bilophila wadsworthia (strain 3_1_6)</name>
    <dbReference type="NCBI Taxonomy" id="563192"/>
    <lineage>
        <taxon>Bacteria</taxon>
        <taxon>Pseudomonadati</taxon>
        <taxon>Thermodesulfobacteriota</taxon>
        <taxon>Desulfovibrionia</taxon>
        <taxon>Desulfovibrionales</taxon>
        <taxon>Desulfovibrionaceae</taxon>
        <taxon>Bilophila</taxon>
    </lineage>
</organism>
<dbReference type="STRING" id="563192.HMPREF0179_03448"/>
<accession>E5YB75</accession>
<dbReference type="PANTHER" id="PTHR21075">
    <property type="entry name" value="ANAEROBIC RIBONUCLEOSIDE-TRIPHOSPHATE REDUCTASE"/>
    <property type="match status" value="1"/>
</dbReference>
<keyword evidence="2" id="KW-1185">Reference proteome</keyword>
<dbReference type="GO" id="GO:0004748">
    <property type="term" value="F:ribonucleoside-diphosphate reductase activity, thioredoxin disulfide as acceptor"/>
    <property type="evidence" value="ECO:0007669"/>
    <property type="project" value="TreeGrafter"/>
</dbReference>
<dbReference type="OrthoDB" id="9762933at2"/>
<dbReference type="GO" id="GO:0006260">
    <property type="term" value="P:DNA replication"/>
    <property type="evidence" value="ECO:0007669"/>
    <property type="project" value="InterPro"/>
</dbReference>
<reference evidence="1 2" key="2">
    <citation type="submission" date="2013-04" db="EMBL/GenBank/DDBJ databases">
        <title>The Genome Sequence of Bilophila wadsworthia 3_1_6.</title>
        <authorList>
            <consortium name="The Broad Institute Genomics Platform"/>
            <person name="Earl A."/>
            <person name="Ward D."/>
            <person name="Feldgarden M."/>
            <person name="Gevers D."/>
            <person name="Sibley C."/>
            <person name="Strauss J."/>
            <person name="Allen-Vercoe E."/>
            <person name="Walker B."/>
            <person name="Young S."/>
            <person name="Zeng Q."/>
            <person name="Gargeya S."/>
            <person name="Fitzgerald M."/>
            <person name="Haas B."/>
            <person name="Abouelleil A."/>
            <person name="Allen A.W."/>
            <person name="Alvarado L."/>
            <person name="Arachchi H.M."/>
            <person name="Berlin A.M."/>
            <person name="Chapman S.B."/>
            <person name="Gainer-Dewar J."/>
            <person name="Goldberg J."/>
            <person name="Griggs A."/>
            <person name="Gujja S."/>
            <person name="Hansen M."/>
            <person name="Howarth C."/>
            <person name="Imamovic A."/>
            <person name="Ireland A."/>
            <person name="Larimer J."/>
            <person name="McCowan C."/>
            <person name="Murphy C."/>
            <person name="Pearson M."/>
            <person name="Poon T.W."/>
            <person name="Priest M."/>
            <person name="Roberts A."/>
            <person name="Saif S."/>
            <person name="Shea T."/>
            <person name="Sisk P."/>
            <person name="Sykes S."/>
            <person name="Wortman J."/>
            <person name="Nusbaum C."/>
            <person name="Birren B."/>
        </authorList>
    </citation>
    <scope>NUCLEOTIDE SEQUENCE [LARGE SCALE GENOMIC DNA]</scope>
    <source>
        <strain evidence="1 2">3_1_6</strain>
    </source>
</reference>
<dbReference type="RefSeq" id="WP_005030298.1">
    <property type="nucleotide sequence ID" value="NZ_KE150238.1"/>
</dbReference>
<dbReference type="GeneID" id="78085014"/>
<evidence type="ECO:0000313" key="2">
    <source>
        <dbReference type="Proteomes" id="UP000006034"/>
    </source>
</evidence>
<protein>
    <submittedName>
        <fullName evidence="1">Anaerobic ribonucleoside-triphosphate reductase</fullName>
    </submittedName>
</protein>
<reference evidence="1 2" key="1">
    <citation type="submission" date="2010-10" db="EMBL/GenBank/DDBJ databases">
        <authorList>
            <consortium name="The Broad Institute Genome Sequencing Platform"/>
            <person name="Ward D."/>
            <person name="Earl A."/>
            <person name="Feldgarden M."/>
            <person name="Young S.K."/>
            <person name="Gargeya S."/>
            <person name="Zeng Q."/>
            <person name="Alvarado L."/>
            <person name="Berlin A."/>
            <person name="Bochicchio J."/>
            <person name="Chapman S.B."/>
            <person name="Chen Z."/>
            <person name="Freedman E."/>
            <person name="Gellesch M."/>
            <person name="Goldberg J."/>
            <person name="Griggs A."/>
            <person name="Gujja S."/>
            <person name="Heilman E."/>
            <person name="Heiman D."/>
            <person name="Howarth C."/>
            <person name="Mehta T."/>
            <person name="Neiman D."/>
            <person name="Pearson M."/>
            <person name="Roberts A."/>
            <person name="Saif S."/>
            <person name="Shea T."/>
            <person name="Shenoy N."/>
            <person name="Sisk P."/>
            <person name="Stolte C."/>
            <person name="Sykes S."/>
            <person name="White J."/>
            <person name="Yandava C."/>
            <person name="Allen-Vercoe E."/>
            <person name="Sibley C."/>
            <person name="Ambrose C.E."/>
            <person name="Strauss J."/>
            <person name="Daigneault M."/>
            <person name="Haas B."/>
            <person name="Nusbaum C."/>
            <person name="Birren B."/>
        </authorList>
    </citation>
    <scope>NUCLEOTIDE SEQUENCE [LARGE SCALE GENOMIC DNA]</scope>
    <source>
        <strain evidence="1 2">3_1_6</strain>
    </source>
</reference>
<dbReference type="Proteomes" id="UP000006034">
    <property type="component" value="Unassembled WGS sequence"/>
</dbReference>
<gene>
    <name evidence="1" type="ORF">HMPREF0179_03448</name>
</gene>
<dbReference type="Pfam" id="PF13597">
    <property type="entry name" value="NRDD"/>
    <property type="match status" value="1"/>
</dbReference>
<dbReference type="AlphaFoldDB" id="E5YB75"/>
<dbReference type="Gene3D" id="3.20.70.20">
    <property type="match status" value="1"/>
</dbReference>
<dbReference type="GO" id="GO:0031250">
    <property type="term" value="C:anaerobic ribonucleoside-triphosphate reductase complex"/>
    <property type="evidence" value="ECO:0007669"/>
    <property type="project" value="TreeGrafter"/>
</dbReference>
<sequence>MIAYSQSYDPEFCELMERLFEEYPEELFRIEGIHPDQLDLHQVSRDFFKRRPIETATADHSIDGNANVSGKDVITFNYDVPKALMKMNSLYNLWNVLREKGGKKEADIIIESEIMGLIYINDAWDVGRPYCFNYSTYDIALEGLPMGGRLEVDPPKTLFAFLRQVEQFTVYAANSTLGATGLADLLIVASRYVDKIFENDGMDGHIRVAGHDPLGDLRTEDIWRYVHESLTSLIYTLNWEFRGNQSPFTNVSVYDRHFLEQLAPTYVIEGKAPRMGTIELVQDIFLAAYNETLSRTPITFPVVTACFSVEQGSDDTRTIKDQWFLEKIAKANLKYGFINIYCGESSTLSSCCRLRSSVSDLGYANSFGAGSTKIGSLGVVTLNLPKLAGASVDFEEFLRFIAPVVRMAATINAAKRDFIKDRIARGALPLYTLGFMDLSRQYSTCGFTGLYEALAMLGHDMRTDEGLEAAERVLAAINAENAKMAKKYGTPHNMEQVPGESSAVKLARKDALLGYELHEGDAPALYSNQFLPLWTEGVDVLDRIRVQGRLDSLCTGGAICHLNIGSEIADAAVMKALIVHAAESGVVYFAVNYQINRCADGHMTVGHNAAACPICKKPITDVYTRVVGFLTNTKHWNKTRREHDWPERKFAHA</sequence>
<dbReference type="HOGENOM" id="CLU_019682_0_0_7"/>
<dbReference type="GO" id="GO:0009265">
    <property type="term" value="P:2'-deoxyribonucleotide biosynthetic process"/>
    <property type="evidence" value="ECO:0007669"/>
    <property type="project" value="TreeGrafter"/>
</dbReference>
<dbReference type="GO" id="GO:0008998">
    <property type="term" value="F:ribonucleoside-triphosphate reductase (thioredoxin) activity"/>
    <property type="evidence" value="ECO:0007669"/>
    <property type="project" value="InterPro"/>
</dbReference>
<comment type="caution">
    <text evidence="1">The sequence shown here is derived from an EMBL/GenBank/DDBJ whole genome shotgun (WGS) entry which is preliminary data.</text>
</comment>
<dbReference type="EMBL" id="ADCP02000001">
    <property type="protein sequence ID" value="EFV42771.1"/>
    <property type="molecule type" value="Genomic_DNA"/>
</dbReference>
<name>E5YB75_BILW3</name>
<dbReference type="eggNOG" id="COG1328">
    <property type="taxonomic scope" value="Bacteria"/>
</dbReference>
<proteinExistence type="predicted"/>
<evidence type="ECO:0000313" key="1">
    <source>
        <dbReference type="EMBL" id="EFV42771.1"/>
    </source>
</evidence>
<dbReference type="InterPro" id="IPR012833">
    <property type="entry name" value="NrdD"/>
</dbReference>